<dbReference type="AlphaFoldDB" id="A0A641S443"/>
<dbReference type="EMBL" id="VWKO01000192">
    <property type="protein sequence ID" value="KAA4025477.1"/>
    <property type="molecule type" value="Genomic_DNA"/>
</dbReference>
<name>A0A641S443_BACOV</name>
<sequence>MTEEVGKKVCEGTVADLMKDKTGKQTVVTLTRKNAYRVKKIREQGTDDEAVLFHFRKRCTGMGSYVHTIEAADGETELHPSEFEKWEAVEFLYPGYLEDLLDAAYNAYRWS</sequence>
<accession>A0A641S443</accession>
<comment type="caution">
    <text evidence="1">The sequence shown here is derived from an EMBL/GenBank/DDBJ whole genome shotgun (WGS) entry which is preliminary data.</text>
</comment>
<gene>
    <name evidence="1" type="ORF">F3D60_21150</name>
</gene>
<protein>
    <submittedName>
        <fullName evidence="1">Uncharacterized protein</fullName>
    </submittedName>
</protein>
<evidence type="ECO:0000313" key="1">
    <source>
        <dbReference type="EMBL" id="KAA4025477.1"/>
    </source>
</evidence>
<feature type="non-terminal residue" evidence="1">
    <location>
        <position position="111"/>
    </location>
</feature>
<reference evidence="1" key="1">
    <citation type="journal article" date="2019" name="Nat. Med.">
        <title>A library of human gut bacterial isolates paired with longitudinal multiomics data enables mechanistic microbiome research.</title>
        <authorList>
            <person name="Poyet M."/>
            <person name="Groussin M."/>
            <person name="Gibbons S.M."/>
            <person name="Avila-Pacheco J."/>
            <person name="Jiang X."/>
            <person name="Kearney S.M."/>
            <person name="Perrotta A.R."/>
            <person name="Berdy B."/>
            <person name="Zhao S."/>
            <person name="Lieberman T.D."/>
            <person name="Swanson P.K."/>
            <person name="Smith M."/>
            <person name="Roesemann S."/>
            <person name="Alexander J.E."/>
            <person name="Rich S.A."/>
            <person name="Livny J."/>
            <person name="Vlamakis H."/>
            <person name="Clish C."/>
            <person name="Bullock K."/>
            <person name="Deik A."/>
            <person name="Scott J."/>
            <person name="Pierce K.A."/>
            <person name="Xavier R.J."/>
            <person name="Alm E.J."/>
        </authorList>
    </citation>
    <scope>NUCLEOTIDE SEQUENCE</scope>
    <source>
        <strain evidence="1">BIOML-A147</strain>
    </source>
</reference>
<proteinExistence type="predicted"/>
<organism evidence="1">
    <name type="scientific">Bacteroides ovatus</name>
    <dbReference type="NCBI Taxonomy" id="28116"/>
    <lineage>
        <taxon>Bacteria</taxon>
        <taxon>Pseudomonadati</taxon>
        <taxon>Bacteroidota</taxon>
        <taxon>Bacteroidia</taxon>
        <taxon>Bacteroidales</taxon>
        <taxon>Bacteroidaceae</taxon>
        <taxon>Bacteroides</taxon>
    </lineage>
</organism>